<dbReference type="EMBL" id="CDSC02000010">
    <property type="protein sequence ID" value="SEH57089.1"/>
    <property type="molecule type" value="Genomic_DNA"/>
</dbReference>
<sequence length="88" mass="9796">MFKIDVDNINGKTESLYVFGKQSILTELEDNQIILNHSCRQGHCGLCILQLLSGDVIHQDCLVPLSQGEILACQARPLSDIKIGIRNF</sequence>
<dbReference type="Proteomes" id="UP000198559">
    <property type="component" value="Unassembled WGS sequence"/>
</dbReference>
<reference evidence="2" key="2">
    <citation type="submission" date="2016-06" db="EMBL/GenBank/DDBJ databases">
        <authorList>
            <person name="Olsen C.W."/>
            <person name="Carey S."/>
            <person name="Hinshaw L."/>
            <person name="Karasin A.I."/>
        </authorList>
    </citation>
    <scope>NUCLEOTIDE SEQUENCE [LARGE SCALE GENOMIC DNA]</scope>
    <source>
        <strain evidence="2">BazSymA</strain>
        <strain evidence="3">BazSymB</strain>
    </source>
</reference>
<dbReference type="STRING" id="235205.BAZSYMB_SCAFFOLD00047_2"/>
<evidence type="ECO:0000313" key="2">
    <source>
        <dbReference type="EMBL" id="SEH57089.1"/>
    </source>
</evidence>
<organism evidence="2 5">
    <name type="scientific">Bathymodiolus azoricus thioautotrophic gill symbiont</name>
    <dbReference type="NCBI Taxonomy" id="235205"/>
    <lineage>
        <taxon>Bacteria</taxon>
        <taxon>Pseudomonadati</taxon>
        <taxon>Pseudomonadota</taxon>
        <taxon>Gammaproteobacteria</taxon>
        <taxon>sulfur-oxidizing symbionts</taxon>
    </lineage>
</organism>
<dbReference type="OrthoDB" id="9806195at2"/>
<accession>A0A1H6JDG8</accession>
<protein>
    <submittedName>
        <fullName evidence="2">Ferredoxin</fullName>
    </submittedName>
</protein>
<dbReference type="Gene3D" id="3.10.20.30">
    <property type="match status" value="1"/>
</dbReference>
<dbReference type="InterPro" id="IPR036010">
    <property type="entry name" value="2Fe-2S_ferredoxin-like_sf"/>
</dbReference>
<dbReference type="InterPro" id="IPR012675">
    <property type="entry name" value="Beta-grasp_dom_sf"/>
</dbReference>
<evidence type="ECO:0000313" key="5">
    <source>
        <dbReference type="Proteomes" id="UP000198988"/>
    </source>
</evidence>
<dbReference type="PROSITE" id="PS00197">
    <property type="entry name" value="2FE2S_FER_1"/>
    <property type="match status" value="1"/>
</dbReference>
<dbReference type="RefSeq" id="WP_090714283.1">
    <property type="nucleotide sequence ID" value="NZ_CAESAP020000183.1"/>
</dbReference>
<gene>
    <name evidence="2" type="ORF">BAZSYMA_ACONTIG00099_3</name>
    <name evidence="3" type="ORF">BAZSYMB_SCAFFOLD00047_2</name>
</gene>
<feature type="domain" description="2Fe-2S ferredoxin-type" evidence="1">
    <location>
        <begin position="1"/>
        <end position="88"/>
    </location>
</feature>
<dbReference type="Pfam" id="PF00111">
    <property type="entry name" value="Fer2"/>
    <property type="match status" value="1"/>
</dbReference>
<dbReference type="PROSITE" id="PS51085">
    <property type="entry name" value="2FE2S_FER_2"/>
    <property type="match status" value="1"/>
</dbReference>
<dbReference type="Proteomes" id="UP000198988">
    <property type="component" value="Unassembled WGS sequence"/>
</dbReference>
<dbReference type="EMBL" id="CVUD02000041">
    <property type="protein sequence ID" value="SEH61316.1"/>
    <property type="molecule type" value="Genomic_DNA"/>
</dbReference>
<dbReference type="SUPFAM" id="SSF54292">
    <property type="entry name" value="2Fe-2S ferredoxin-like"/>
    <property type="match status" value="1"/>
</dbReference>
<evidence type="ECO:0000259" key="1">
    <source>
        <dbReference type="PROSITE" id="PS51085"/>
    </source>
</evidence>
<evidence type="ECO:0000313" key="4">
    <source>
        <dbReference type="Proteomes" id="UP000198559"/>
    </source>
</evidence>
<name>A0A1H6JDG8_9GAMM</name>
<dbReference type="InterPro" id="IPR006058">
    <property type="entry name" value="2Fe2S_fd_BS"/>
</dbReference>
<reference evidence="4 5" key="1">
    <citation type="submission" date="2016-06" db="EMBL/GenBank/DDBJ databases">
        <authorList>
            <person name="Petersen J."/>
            <person name="Sayavedra L."/>
        </authorList>
    </citation>
    <scope>NUCLEOTIDE SEQUENCE [LARGE SCALE GENOMIC DNA]</scope>
    <source>
        <strain evidence="5">BazSymA</strain>
        <strain evidence="4">BazSymB</strain>
    </source>
</reference>
<dbReference type="GO" id="GO:0051537">
    <property type="term" value="F:2 iron, 2 sulfur cluster binding"/>
    <property type="evidence" value="ECO:0007669"/>
    <property type="project" value="InterPro"/>
</dbReference>
<evidence type="ECO:0000313" key="3">
    <source>
        <dbReference type="EMBL" id="SEH61316.1"/>
    </source>
</evidence>
<dbReference type="InterPro" id="IPR001041">
    <property type="entry name" value="2Fe-2S_ferredoxin-type"/>
</dbReference>
<proteinExistence type="predicted"/>
<dbReference type="AlphaFoldDB" id="A0A1H6JDG8"/>
<dbReference type="CDD" id="cd00207">
    <property type="entry name" value="fer2"/>
    <property type="match status" value="1"/>
</dbReference>